<keyword evidence="21" id="KW-1185">Reference proteome</keyword>
<comment type="pathway">
    <text evidence="4">Carotenoid biosynthesis; phytoene biosynthesis; all-trans-phytoene from geranylgeranyl diphosphate: step 1/1.</text>
</comment>
<evidence type="ECO:0000256" key="11">
    <source>
        <dbReference type="ARBA" id="ARBA00022692"/>
    </source>
</evidence>
<reference evidence="20 21" key="1">
    <citation type="submission" date="2023-09" db="EMBL/GenBank/DDBJ databases">
        <title>Pangenome analysis of Batrachochytrium dendrobatidis and related Chytrids.</title>
        <authorList>
            <person name="Yacoub M.N."/>
            <person name="Stajich J.E."/>
            <person name="James T.Y."/>
        </authorList>
    </citation>
    <scope>NUCLEOTIDE SEQUENCE [LARGE SCALE GENOMIC DNA]</scope>
    <source>
        <strain evidence="20 21">JEL0888</strain>
    </source>
</reference>
<comment type="catalytic activity">
    <reaction evidence="17">
        <text>gamma-carotene = all-trans-beta-carotene</text>
        <dbReference type="Rhea" id="RHEA:32239"/>
        <dbReference type="ChEBI" id="CHEBI:17579"/>
        <dbReference type="ChEBI" id="CHEBI:27740"/>
        <dbReference type="EC" id="5.5.1.19"/>
    </reaction>
</comment>
<evidence type="ECO:0000256" key="1">
    <source>
        <dbReference type="ARBA" id="ARBA00001805"/>
    </source>
</evidence>
<evidence type="ECO:0000256" key="10">
    <source>
        <dbReference type="ARBA" id="ARBA00022679"/>
    </source>
</evidence>
<evidence type="ECO:0000256" key="15">
    <source>
        <dbReference type="ARBA" id="ARBA00023235"/>
    </source>
</evidence>
<keyword evidence="13 19" id="KW-1133">Transmembrane helix</keyword>
<comment type="subcellular location">
    <subcellularLocation>
        <location evidence="2">Membrane</location>
        <topology evidence="2">Multi-pass membrane protein</topology>
    </subcellularLocation>
</comment>
<dbReference type="InterPro" id="IPR008949">
    <property type="entry name" value="Isoprenoid_synthase_dom_sf"/>
</dbReference>
<accession>A0ABR4N9J9</accession>
<dbReference type="Pfam" id="PF00494">
    <property type="entry name" value="SQS_PSY"/>
    <property type="match status" value="1"/>
</dbReference>
<dbReference type="InterPro" id="IPR017825">
    <property type="entry name" value="Lycopene_cyclase_dom"/>
</dbReference>
<dbReference type="InterPro" id="IPR002060">
    <property type="entry name" value="Squ/phyt_synthse"/>
</dbReference>
<comment type="catalytic activity">
    <reaction evidence="18">
        <text>all-trans-lycopene = gamma-carotene</text>
        <dbReference type="Rhea" id="RHEA:32219"/>
        <dbReference type="ChEBI" id="CHEBI:15948"/>
        <dbReference type="ChEBI" id="CHEBI:27740"/>
        <dbReference type="EC" id="5.5.1.19"/>
    </reaction>
</comment>
<feature type="transmembrane region" description="Helical" evidence="19">
    <location>
        <begin position="169"/>
        <end position="194"/>
    </location>
</feature>
<comment type="catalytic activity">
    <reaction evidence="1">
        <text>2 (2E,6E,10E)-geranylgeranyl diphosphate = 15-cis-phytoene + 2 diphosphate</text>
        <dbReference type="Rhea" id="RHEA:34475"/>
        <dbReference type="ChEBI" id="CHEBI:27787"/>
        <dbReference type="ChEBI" id="CHEBI:33019"/>
        <dbReference type="ChEBI" id="CHEBI:58756"/>
        <dbReference type="EC" id="2.5.1.32"/>
    </reaction>
</comment>
<evidence type="ECO:0000256" key="2">
    <source>
        <dbReference type="ARBA" id="ARBA00004141"/>
    </source>
</evidence>
<dbReference type="SFLD" id="SFLDS00005">
    <property type="entry name" value="Isoprenoid_Synthase_Type_I"/>
    <property type="match status" value="1"/>
</dbReference>
<sequence length="673" mass="71695">MQYLQVHLLFTLPALAVLAAAARPFLSSTELAKMALLAALAFVYTTPWDNAVIYLGAWSYEPGRVLARVGLVPVEEYFFFVAQTALTALATLLVSRWSAHAALLAPTPPHLSPIAAAARDTVSPQSAVSPRAADPQARWRLSIRVAAVSVCIAAAAAAAFFCVPGTRTFYLASIIVWAMPVLALQLAVAAPFIARRWQPTLASIALPTLFLWCVDHIAIRDGVWSIHPSPTTGIMVTPFLPLEEAVFFVVTNAMIVCGLMAVDRTLAIVRLRSRLGAVGTFERKPESEVALVAAAAPSPLDSWAHWSRWACALADNTIVAETSLDAAAVADLAHVMDIARRGSLSFSAALALLPQDVRQDIAIVYAYCRVTDDVADDASRPVEARRAALAAIRSFLGDVYAGVDVSQSPLISGILPGASPNLDLAAAMRSIARLVHAWDRAAPVVPLRCLVELIDGCEADLGALLLATEDDIVSYAEKVAGSVGEACTCLMLNSSGSGVSKDKELAAVVTNARDMGVALQLVNMARDVATDAQTLGRIYAPTAWLDEWTRIASTLLPPGTTKPPASAAGLADALISDTWGTQTGLVEHNTHAMRFLAGRFIELAYNSGRVASARAGIKLLPADCRPAIDAALRIYLGIADIVRGWPHSVYRQRAATRASFKVRVLAESLYARQ</sequence>
<evidence type="ECO:0000256" key="17">
    <source>
        <dbReference type="ARBA" id="ARBA00029313"/>
    </source>
</evidence>
<keyword evidence="12" id="KW-0125">Carotenoid biosynthesis</keyword>
<protein>
    <recommendedName>
        <fullName evidence="9">Bifunctional lycopene cyclase/phytoene synthase</fullName>
        <ecNumber evidence="8">2.5.1.32</ecNumber>
        <ecNumber evidence="7">5.5.1.19</ecNumber>
    </recommendedName>
</protein>
<gene>
    <name evidence="20" type="ORF">HK105_204285</name>
</gene>
<evidence type="ECO:0000256" key="8">
    <source>
        <dbReference type="ARBA" id="ARBA00012396"/>
    </source>
</evidence>
<keyword evidence="10" id="KW-0808">Transferase</keyword>
<dbReference type="EC" id="2.5.1.32" evidence="8"/>
<evidence type="ECO:0000256" key="3">
    <source>
        <dbReference type="ARBA" id="ARBA00005089"/>
    </source>
</evidence>
<feature type="transmembrane region" description="Helical" evidence="19">
    <location>
        <begin position="34"/>
        <end position="57"/>
    </location>
</feature>
<comment type="pathway">
    <text evidence="3">Carotenoid biosynthesis; beta-carotene biosynthesis.</text>
</comment>
<evidence type="ECO:0000256" key="18">
    <source>
        <dbReference type="ARBA" id="ARBA00029335"/>
    </source>
</evidence>
<comment type="caution">
    <text evidence="20">The sequence shown here is derived from an EMBL/GenBank/DDBJ whole genome shotgun (WGS) entry which is preliminary data.</text>
</comment>
<feature type="transmembrane region" description="Helical" evidence="19">
    <location>
        <begin position="141"/>
        <end position="163"/>
    </location>
</feature>
<dbReference type="SFLD" id="SFLDG01212">
    <property type="entry name" value="Phytoene_synthase_like"/>
    <property type="match status" value="1"/>
</dbReference>
<evidence type="ECO:0000256" key="5">
    <source>
        <dbReference type="ARBA" id="ARBA00008247"/>
    </source>
</evidence>
<dbReference type="SUPFAM" id="SSF48576">
    <property type="entry name" value="Terpenoid synthases"/>
    <property type="match status" value="1"/>
</dbReference>
<comment type="similarity">
    <text evidence="5">In the N-terminal section; belongs to the lycopene beta-cyclase family.</text>
</comment>
<evidence type="ECO:0000256" key="19">
    <source>
        <dbReference type="SAM" id="Phobius"/>
    </source>
</evidence>
<evidence type="ECO:0000313" key="21">
    <source>
        <dbReference type="Proteomes" id="UP001527925"/>
    </source>
</evidence>
<feature type="transmembrane region" description="Helical" evidence="19">
    <location>
        <begin position="245"/>
        <end position="262"/>
    </location>
</feature>
<evidence type="ECO:0000256" key="13">
    <source>
        <dbReference type="ARBA" id="ARBA00022989"/>
    </source>
</evidence>
<comment type="similarity">
    <text evidence="6">In the C-terminal section; belongs to the phytoene/squalene synthase family.</text>
</comment>
<name>A0ABR4N9J9_9FUNG</name>
<dbReference type="Gene3D" id="1.10.600.10">
    <property type="entry name" value="Farnesyl Diphosphate Synthase"/>
    <property type="match status" value="1"/>
</dbReference>
<proteinExistence type="inferred from homology"/>
<organism evidence="20 21">
    <name type="scientific">Polyrhizophydium stewartii</name>
    <dbReference type="NCBI Taxonomy" id="2732419"/>
    <lineage>
        <taxon>Eukaryota</taxon>
        <taxon>Fungi</taxon>
        <taxon>Fungi incertae sedis</taxon>
        <taxon>Chytridiomycota</taxon>
        <taxon>Chytridiomycota incertae sedis</taxon>
        <taxon>Chytridiomycetes</taxon>
        <taxon>Rhizophydiales</taxon>
        <taxon>Rhizophydiales incertae sedis</taxon>
        <taxon>Polyrhizophydium</taxon>
    </lineage>
</organism>
<keyword evidence="14 19" id="KW-0472">Membrane</keyword>
<dbReference type="NCBIfam" id="TIGR03462">
    <property type="entry name" value="CarR_dom_SF"/>
    <property type="match status" value="2"/>
</dbReference>
<evidence type="ECO:0000313" key="20">
    <source>
        <dbReference type="EMBL" id="KAL2916194.1"/>
    </source>
</evidence>
<evidence type="ECO:0000256" key="7">
    <source>
        <dbReference type="ARBA" id="ARBA00012242"/>
    </source>
</evidence>
<evidence type="ECO:0000256" key="4">
    <source>
        <dbReference type="ARBA" id="ARBA00005172"/>
    </source>
</evidence>
<evidence type="ECO:0000256" key="16">
    <source>
        <dbReference type="ARBA" id="ARBA00023268"/>
    </source>
</evidence>
<feature type="transmembrane region" description="Helical" evidence="19">
    <location>
        <begin position="6"/>
        <end position="22"/>
    </location>
</feature>
<dbReference type="EC" id="5.5.1.19" evidence="7"/>
<evidence type="ECO:0000256" key="14">
    <source>
        <dbReference type="ARBA" id="ARBA00023136"/>
    </source>
</evidence>
<keyword evidence="15" id="KW-0413">Isomerase</keyword>
<keyword evidence="16" id="KW-0511">Multifunctional enzyme</keyword>
<evidence type="ECO:0000256" key="12">
    <source>
        <dbReference type="ARBA" id="ARBA00022746"/>
    </source>
</evidence>
<dbReference type="InterPro" id="IPR044843">
    <property type="entry name" value="Trans_IPPS_bact-type"/>
</dbReference>
<dbReference type="SFLD" id="SFLDG01018">
    <property type="entry name" value="Squalene/Phytoene_Synthase_Lik"/>
    <property type="match status" value="1"/>
</dbReference>
<dbReference type="EMBL" id="JADGIZ020000018">
    <property type="protein sequence ID" value="KAL2916194.1"/>
    <property type="molecule type" value="Genomic_DNA"/>
</dbReference>
<dbReference type="PANTHER" id="PTHR31480">
    <property type="entry name" value="BIFUNCTIONAL LYCOPENE CYCLASE/PHYTOENE SYNTHASE"/>
    <property type="match status" value="1"/>
</dbReference>
<evidence type="ECO:0000256" key="6">
    <source>
        <dbReference type="ARBA" id="ARBA00008406"/>
    </source>
</evidence>
<dbReference type="Proteomes" id="UP001527925">
    <property type="component" value="Unassembled WGS sequence"/>
</dbReference>
<keyword evidence="11 19" id="KW-0812">Transmembrane</keyword>
<evidence type="ECO:0000256" key="9">
    <source>
        <dbReference type="ARBA" id="ARBA00018909"/>
    </source>
</evidence>